<evidence type="ECO:0000313" key="3">
    <source>
        <dbReference type="RefSeq" id="XP_034243477.1"/>
    </source>
</evidence>
<dbReference type="InParanoid" id="A0A6P8Z913"/>
<evidence type="ECO:0000313" key="2">
    <source>
        <dbReference type="Proteomes" id="UP000515158"/>
    </source>
</evidence>
<feature type="region of interest" description="Disordered" evidence="1">
    <location>
        <begin position="1"/>
        <end position="22"/>
    </location>
</feature>
<dbReference type="AlphaFoldDB" id="A0A6P8Z913"/>
<gene>
    <name evidence="3" type="primary">LOC117646550</name>
</gene>
<dbReference type="GeneID" id="117646550"/>
<dbReference type="RefSeq" id="XP_034243477.1">
    <property type="nucleotide sequence ID" value="XM_034387586.1"/>
</dbReference>
<dbReference type="OrthoDB" id="10602850at2759"/>
<protein>
    <submittedName>
        <fullName evidence="3">Uncharacterized protein LOC117646550 isoform X1</fullName>
    </submittedName>
</protein>
<evidence type="ECO:0000256" key="1">
    <source>
        <dbReference type="SAM" id="MobiDB-lite"/>
    </source>
</evidence>
<dbReference type="KEGG" id="tpal:117646550"/>
<proteinExistence type="predicted"/>
<feature type="region of interest" description="Disordered" evidence="1">
    <location>
        <begin position="194"/>
        <end position="235"/>
    </location>
</feature>
<accession>A0A6P8Z913</accession>
<organism evidence="3">
    <name type="scientific">Thrips palmi</name>
    <name type="common">Melon thrips</name>
    <dbReference type="NCBI Taxonomy" id="161013"/>
    <lineage>
        <taxon>Eukaryota</taxon>
        <taxon>Metazoa</taxon>
        <taxon>Ecdysozoa</taxon>
        <taxon>Arthropoda</taxon>
        <taxon>Hexapoda</taxon>
        <taxon>Insecta</taxon>
        <taxon>Pterygota</taxon>
        <taxon>Neoptera</taxon>
        <taxon>Paraneoptera</taxon>
        <taxon>Thysanoptera</taxon>
        <taxon>Terebrantia</taxon>
        <taxon>Thripoidea</taxon>
        <taxon>Thripidae</taxon>
        <taxon>Thrips</taxon>
    </lineage>
</organism>
<sequence length="304" mass="31184">MPTVSSHDVLGPMTWGAGGNSRQRYFPQDSLDRSDARSGINSLLFEESGAAGACSAGGSVAAASEHAYSSNCHRNSLVSANGYYGFHQQHGTGAAVLDQDCSMDTDTSENNPPVAAVPAVPGPPCAFGGSPSAGAVGFCGGAQQAAAPQAAAPQAFPLGLAPQRVWNADPFRSHGHASAATRKRSMEARGLGLAQGQGAGGWRDQRDADADDMAGCGGKRTRPSLPSPSEEAHAAAMTMTEAPSQAMAHEGNSFGMQVSAPSTSEQSHSPALVYELPIHQLPGSTSQLADAMTPRPRCLMGHFI</sequence>
<name>A0A6P8Z913_THRPL</name>
<dbReference type="Proteomes" id="UP000515158">
    <property type="component" value="Unplaced"/>
</dbReference>
<reference evidence="3" key="1">
    <citation type="submission" date="2025-08" db="UniProtKB">
        <authorList>
            <consortium name="RefSeq"/>
        </authorList>
    </citation>
    <scope>IDENTIFICATION</scope>
    <source>
        <tissue evidence="3">Total insect</tissue>
    </source>
</reference>
<keyword evidence="2" id="KW-1185">Reference proteome</keyword>